<organism evidence="1 2">
    <name type="scientific">Leptolyngbya subtilissima DQ-A4</name>
    <dbReference type="NCBI Taxonomy" id="2933933"/>
    <lineage>
        <taxon>Bacteria</taxon>
        <taxon>Bacillati</taxon>
        <taxon>Cyanobacteriota</taxon>
        <taxon>Cyanophyceae</taxon>
        <taxon>Leptolyngbyales</taxon>
        <taxon>Leptolyngbyaceae</taxon>
        <taxon>Leptolyngbya group</taxon>
        <taxon>Leptolyngbya</taxon>
    </lineage>
</organism>
<gene>
    <name evidence="1" type="ORF">NC992_09980</name>
</gene>
<keyword evidence="2" id="KW-1185">Reference proteome</keyword>
<name>A0ABV0K340_9CYAN</name>
<proteinExistence type="predicted"/>
<comment type="caution">
    <text evidence="1">The sequence shown here is derived from an EMBL/GenBank/DDBJ whole genome shotgun (WGS) entry which is preliminary data.</text>
</comment>
<dbReference type="Proteomes" id="UP001482513">
    <property type="component" value="Unassembled WGS sequence"/>
</dbReference>
<sequence>MSSIVVALHQLGFAEIFEWTDFLSAPNSDRPLQFQPHEVMKALVKYMPRE</sequence>
<accession>A0ABV0K340</accession>
<dbReference type="EMBL" id="JAMPKX010000003">
    <property type="protein sequence ID" value="MEP0947199.1"/>
    <property type="molecule type" value="Genomic_DNA"/>
</dbReference>
<protein>
    <submittedName>
        <fullName evidence="1">Uncharacterized protein</fullName>
    </submittedName>
</protein>
<evidence type="ECO:0000313" key="2">
    <source>
        <dbReference type="Proteomes" id="UP001482513"/>
    </source>
</evidence>
<reference evidence="1 2" key="1">
    <citation type="submission" date="2022-04" db="EMBL/GenBank/DDBJ databases">
        <title>Positive selection, recombination, and allopatry shape intraspecific diversity of widespread and dominant cyanobacteria.</title>
        <authorList>
            <person name="Wei J."/>
            <person name="Shu W."/>
            <person name="Hu C."/>
        </authorList>
    </citation>
    <scope>NUCLEOTIDE SEQUENCE [LARGE SCALE GENOMIC DNA]</scope>
    <source>
        <strain evidence="1 2">DQ-A4</strain>
    </source>
</reference>
<evidence type="ECO:0000313" key="1">
    <source>
        <dbReference type="EMBL" id="MEP0947199.1"/>
    </source>
</evidence>
<dbReference type="RefSeq" id="WP_348251279.1">
    <property type="nucleotide sequence ID" value="NZ_JAMPKX010000003.1"/>
</dbReference>